<feature type="compositionally biased region" description="Polar residues" evidence="1">
    <location>
        <begin position="546"/>
        <end position="556"/>
    </location>
</feature>
<feature type="region of interest" description="Disordered" evidence="1">
    <location>
        <begin position="538"/>
        <end position="581"/>
    </location>
</feature>
<sequence>TGQDQEGPAKEVAGAEEVPAAALTGLPTTRGASQQGDLMEAVLADAAPASAPDQACCSGQSTTGNSQGQGGESELSSGLDFRQQPAAGAPWTPDIDATLAAAAQAGGGDAPTGRPTPCMAAGQAVPGAVQAMAPPLAAQGLPLAGLPGLPSTGGMLGKRGARYQGNHGALLPCQASAEEGTPQLQALVSSRVVAGLTRCMVWLLQGMGNGPASAITTPQAGQAVPPGRQVATRSGPMNCAQMPVQQPLGTACPLSSPGLLAAPLQMPDCVQVVLTKAQQLQDLILVSRGAANDLAMQHNVDATLMRDLDLAFLPFLSQPPRTPNWNIRRDGQLVVLVCVPSNGLPTLQRPPPPFLVSSLGNSMWELVWKAPDWPWGSVQQHWGKVEWVAKGPHQELVLGLQAAVSLGHVADNNSTPSSSRLHAAASPTPTPQQQEPGSEGATMVEQMEAAATEGPSSLSLPHAPACGSEAPPGQHAGNGVEGAAGRSLTASLIGPVPGVAALLAVPGTPGIGSPASPHSQPATPASCLYPCMAFDGGPTGNLEPTGRQQDSAQASDATDPGCPLSDVGHTSVPKPMPNSMSERVHRAEAVLQKLLHTRSEWDFALKPMSDAGSLYLLNFIAQPVPPGDWEEQDMDFVIPVVCVTHDDLSSPHQLPPPRLFMRLCDRQLELVWKQPDWPWSSVQQHWKRVVWTALTQGHMPYPSTVRCDKGHAGKYTTTEEQVTDITHRTIHHGSEMQDGEDVRADADTCYKASIAASCTSLARLTISLTQLGSGKGPAARPTPLRGQDTSSASELSAPSCCPPAGSGLLVEVPPNAGQGAGQLARVAGWLCGDAVLPVSGVPGGASRAACSHSMDFQWVGSTLAPHLQVVVQCPPPHLPGRVAPQHQTSAHHGLLPSCSPLHPPHLDAEH</sequence>
<evidence type="ECO:0000313" key="2">
    <source>
        <dbReference type="EMBL" id="GFH17000.1"/>
    </source>
</evidence>
<keyword evidence="3" id="KW-1185">Reference proteome</keyword>
<feature type="non-terminal residue" evidence="2">
    <location>
        <position position="910"/>
    </location>
</feature>
<evidence type="ECO:0000256" key="1">
    <source>
        <dbReference type="SAM" id="MobiDB-lite"/>
    </source>
</evidence>
<protein>
    <submittedName>
        <fullName evidence="2">Uncharacterized protein</fullName>
    </submittedName>
</protein>
<comment type="caution">
    <text evidence="2">The sequence shown here is derived from an EMBL/GenBank/DDBJ whole genome shotgun (WGS) entry which is preliminary data.</text>
</comment>
<dbReference type="Proteomes" id="UP000485058">
    <property type="component" value="Unassembled WGS sequence"/>
</dbReference>
<feature type="compositionally biased region" description="Low complexity" evidence="1">
    <location>
        <begin position="10"/>
        <end position="22"/>
    </location>
</feature>
<feature type="compositionally biased region" description="Polar residues" evidence="1">
    <location>
        <begin position="411"/>
        <end position="420"/>
    </location>
</feature>
<reference evidence="2 3" key="1">
    <citation type="submission" date="2020-02" db="EMBL/GenBank/DDBJ databases">
        <title>Draft genome sequence of Haematococcus lacustris strain NIES-144.</title>
        <authorList>
            <person name="Morimoto D."/>
            <person name="Nakagawa S."/>
            <person name="Yoshida T."/>
            <person name="Sawayama S."/>
        </authorList>
    </citation>
    <scope>NUCLEOTIDE SEQUENCE [LARGE SCALE GENOMIC DNA]</scope>
    <source>
        <strain evidence="2 3">NIES-144</strain>
    </source>
</reference>
<feature type="region of interest" description="Disordered" evidence="1">
    <location>
        <begin position="880"/>
        <end position="910"/>
    </location>
</feature>
<feature type="region of interest" description="Disordered" evidence="1">
    <location>
        <begin position="1"/>
        <end position="77"/>
    </location>
</feature>
<feature type="compositionally biased region" description="Polar residues" evidence="1">
    <location>
        <begin position="787"/>
        <end position="796"/>
    </location>
</feature>
<accession>A0A699Z661</accession>
<evidence type="ECO:0000313" key="3">
    <source>
        <dbReference type="Proteomes" id="UP000485058"/>
    </source>
</evidence>
<organism evidence="2 3">
    <name type="scientific">Haematococcus lacustris</name>
    <name type="common">Green alga</name>
    <name type="synonym">Haematococcus pluvialis</name>
    <dbReference type="NCBI Taxonomy" id="44745"/>
    <lineage>
        <taxon>Eukaryota</taxon>
        <taxon>Viridiplantae</taxon>
        <taxon>Chlorophyta</taxon>
        <taxon>core chlorophytes</taxon>
        <taxon>Chlorophyceae</taxon>
        <taxon>CS clade</taxon>
        <taxon>Chlamydomonadales</taxon>
        <taxon>Haematococcaceae</taxon>
        <taxon>Haematococcus</taxon>
    </lineage>
</organism>
<dbReference type="EMBL" id="BLLF01001082">
    <property type="protein sequence ID" value="GFH17000.1"/>
    <property type="molecule type" value="Genomic_DNA"/>
</dbReference>
<feature type="region of interest" description="Disordered" evidence="1">
    <location>
        <begin position="409"/>
        <end position="482"/>
    </location>
</feature>
<feature type="compositionally biased region" description="Low complexity" evidence="1">
    <location>
        <begin position="44"/>
        <end position="77"/>
    </location>
</feature>
<gene>
    <name evidence="2" type="ORF">HaLaN_13531</name>
</gene>
<feature type="compositionally biased region" description="Low complexity" evidence="1">
    <location>
        <begin position="891"/>
        <end position="900"/>
    </location>
</feature>
<feature type="region of interest" description="Disordered" evidence="1">
    <location>
        <begin position="772"/>
        <end position="799"/>
    </location>
</feature>
<feature type="compositionally biased region" description="Polar residues" evidence="1">
    <location>
        <begin position="26"/>
        <end position="36"/>
    </location>
</feature>
<dbReference type="AlphaFoldDB" id="A0A699Z661"/>
<feature type="non-terminal residue" evidence="2">
    <location>
        <position position="1"/>
    </location>
</feature>
<proteinExistence type="predicted"/>
<name>A0A699Z661_HAELA</name>